<dbReference type="EnsemblMetazoa" id="GPAI026678-RA">
    <property type="protein sequence ID" value="GPAI026678-PA"/>
    <property type="gene ID" value="GPAI026678"/>
</dbReference>
<accession>A0A1A9ZVX8</accession>
<dbReference type="AlphaFoldDB" id="A0A1A9ZVX8"/>
<reference evidence="1" key="2">
    <citation type="submission" date="2020-05" db="UniProtKB">
        <authorList>
            <consortium name="EnsemblMetazoa"/>
        </authorList>
    </citation>
    <scope>IDENTIFICATION</scope>
    <source>
        <strain evidence="1">IAEA</strain>
    </source>
</reference>
<organism evidence="1 2">
    <name type="scientific">Glossina pallidipes</name>
    <name type="common">Tsetse fly</name>
    <dbReference type="NCBI Taxonomy" id="7398"/>
    <lineage>
        <taxon>Eukaryota</taxon>
        <taxon>Metazoa</taxon>
        <taxon>Ecdysozoa</taxon>
        <taxon>Arthropoda</taxon>
        <taxon>Hexapoda</taxon>
        <taxon>Insecta</taxon>
        <taxon>Pterygota</taxon>
        <taxon>Neoptera</taxon>
        <taxon>Endopterygota</taxon>
        <taxon>Diptera</taxon>
        <taxon>Brachycera</taxon>
        <taxon>Muscomorpha</taxon>
        <taxon>Hippoboscoidea</taxon>
        <taxon>Glossinidae</taxon>
        <taxon>Glossina</taxon>
    </lineage>
</organism>
<proteinExistence type="predicted"/>
<evidence type="ECO:0000313" key="1">
    <source>
        <dbReference type="EnsemblMetazoa" id="GPAI026678-PA"/>
    </source>
</evidence>
<keyword evidence="2" id="KW-1185">Reference proteome</keyword>
<dbReference type="VEuPathDB" id="VectorBase:GPAI026678"/>
<dbReference type="Proteomes" id="UP000092445">
    <property type="component" value="Unassembled WGS sequence"/>
</dbReference>
<name>A0A1A9ZVX8_GLOPL</name>
<sequence>MLQGFIKWCIQFTAKLNYPLKIIVIITEDEYERHEIQPLINRRVQFSSQDASNGDKPALKSFLTIFKALHLNIDI</sequence>
<evidence type="ECO:0000313" key="2">
    <source>
        <dbReference type="Proteomes" id="UP000092445"/>
    </source>
</evidence>
<protein>
    <submittedName>
        <fullName evidence="1">Uncharacterized protein</fullName>
    </submittedName>
</protein>
<reference evidence="2" key="1">
    <citation type="submission" date="2014-03" db="EMBL/GenBank/DDBJ databases">
        <authorList>
            <person name="Aksoy S."/>
            <person name="Warren W."/>
            <person name="Wilson R.K."/>
        </authorList>
    </citation>
    <scope>NUCLEOTIDE SEQUENCE [LARGE SCALE GENOMIC DNA]</scope>
    <source>
        <strain evidence="2">IAEA</strain>
    </source>
</reference>